<name>A0A1W6WYG8_BACTU</name>
<dbReference type="GeneID" id="67470626"/>
<gene>
    <name evidence="2" type="ORF">CAB88_31670</name>
</gene>
<dbReference type="EMBL" id="CP021063">
    <property type="protein sequence ID" value="ARP61571.1"/>
    <property type="molecule type" value="Genomic_DNA"/>
</dbReference>
<dbReference type="Pfam" id="PF08666">
    <property type="entry name" value="SAF"/>
    <property type="match status" value="1"/>
</dbReference>
<dbReference type="Gene3D" id="3.90.1210.10">
    <property type="entry name" value="Antifreeze-like/N-acetylneuraminic acid synthase C-terminal domain"/>
    <property type="match status" value="1"/>
</dbReference>
<reference evidence="2 3" key="1">
    <citation type="submission" date="2017-04" db="EMBL/GenBank/DDBJ databases">
        <title>Complete Genome Sequence of Bacillus thuringiensis type Strain ATCC 10792.</title>
        <authorList>
            <person name="Oh D.-H."/>
            <person name="Park B.-J."/>
            <person name="Shuai W."/>
            <person name="Chelliah R."/>
        </authorList>
    </citation>
    <scope>NUCLEOTIDE SEQUENCE [LARGE SCALE GENOMIC DNA]</scope>
    <source>
        <strain evidence="2 3">ATCC 10792</strain>
        <plasmid evidence="2 3">poh2</plasmid>
    </source>
</reference>
<dbReference type="Proteomes" id="UP000194143">
    <property type="component" value="Plasmid poh2"/>
</dbReference>
<dbReference type="CDD" id="cd11614">
    <property type="entry name" value="SAF_CpaB_FlgA_like"/>
    <property type="match status" value="1"/>
</dbReference>
<feature type="domain" description="SAF" evidence="1">
    <location>
        <begin position="37"/>
        <end position="101"/>
    </location>
</feature>
<accession>A0A1W6WYG8</accession>
<keyword evidence="3" id="KW-1185">Reference proteome</keyword>
<keyword evidence="2" id="KW-0969">Cilium</keyword>
<dbReference type="KEGG" id="bthy:AQ980_31445"/>
<proteinExistence type="predicted"/>
<evidence type="ECO:0000313" key="3">
    <source>
        <dbReference type="Proteomes" id="UP000194143"/>
    </source>
</evidence>
<evidence type="ECO:0000313" key="2">
    <source>
        <dbReference type="EMBL" id="ARP61571.1"/>
    </source>
</evidence>
<evidence type="ECO:0000259" key="1">
    <source>
        <dbReference type="SMART" id="SM00858"/>
    </source>
</evidence>
<keyword evidence="2" id="KW-0966">Cell projection</keyword>
<dbReference type="RefSeq" id="WP_000769510.1">
    <property type="nucleotide sequence ID" value="NZ_CP011357.1"/>
</dbReference>
<geneLocation type="plasmid" evidence="2 3">
    <name>poh2</name>
</geneLocation>
<protein>
    <submittedName>
        <fullName evidence="2">Flagellar biosynthesis protein FlgA</fullName>
    </submittedName>
</protein>
<keyword evidence="2" id="KW-0282">Flagellum</keyword>
<keyword evidence="2" id="KW-0614">Plasmid</keyword>
<dbReference type="InterPro" id="IPR013974">
    <property type="entry name" value="SAF"/>
</dbReference>
<organism evidence="2 3">
    <name type="scientific">Bacillus thuringiensis</name>
    <dbReference type="NCBI Taxonomy" id="1428"/>
    <lineage>
        <taxon>Bacteria</taxon>
        <taxon>Bacillati</taxon>
        <taxon>Bacillota</taxon>
        <taxon>Bacilli</taxon>
        <taxon>Bacillales</taxon>
        <taxon>Bacillaceae</taxon>
        <taxon>Bacillus</taxon>
        <taxon>Bacillus cereus group</taxon>
    </lineage>
</organism>
<sequence>MKLKRKLKVLLPVSMMVLGIGTVGSYELVFKDKINTTDVIVAKQDIKFKSEITKDDIKVVSVRKDIAVHDALKPEDVQLLLNKHASIDIKKGTQIYSKLVDTYNLIPNEEKGEFIAPIPDSWLFAVPGSLRKTYIADFYLVPDKDQAVIRSLVQDSKGNEGKNDKEPLKTDEDSDVEVMRLAKPILQNVRVASVKDNGNKEVTETQEDQQNATGSVSNIEVIADQKMLNKLKDYTSQGYKIYVVYKFGR</sequence>
<dbReference type="AlphaFoldDB" id="A0A1W6WYG8"/>
<dbReference type="SMART" id="SM00858">
    <property type="entry name" value="SAF"/>
    <property type="match status" value="1"/>
</dbReference>